<feature type="transmembrane region" description="Helical" evidence="11">
    <location>
        <begin position="153"/>
        <end position="173"/>
    </location>
</feature>
<gene>
    <name evidence="12" type="ORF">BN134_3685</name>
</gene>
<keyword evidence="7 11" id="KW-0472">Membrane</keyword>
<organism evidence="12 13">
    <name type="scientific">Cronobacter dublinensis 1210</name>
    <dbReference type="NCBI Taxonomy" id="1208656"/>
    <lineage>
        <taxon>Bacteria</taxon>
        <taxon>Pseudomonadati</taxon>
        <taxon>Pseudomonadota</taxon>
        <taxon>Gammaproteobacteria</taxon>
        <taxon>Enterobacterales</taxon>
        <taxon>Enterobacteriaceae</taxon>
        <taxon>Cronobacter</taxon>
    </lineage>
</organism>
<protein>
    <recommendedName>
        <fullName evidence="10">Formate transporter FocA</fullName>
    </recommendedName>
</protein>
<dbReference type="InterPro" id="IPR023271">
    <property type="entry name" value="Aquaporin-like"/>
</dbReference>
<evidence type="ECO:0000256" key="11">
    <source>
        <dbReference type="SAM" id="Phobius"/>
    </source>
</evidence>
<feature type="transmembrane region" description="Helical" evidence="11">
    <location>
        <begin position="236"/>
        <end position="259"/>
    </location>
</feature>
<dbReference type="PANTHER" id="PTHR30520:SF10">
    <property type="entry name" value="FORMATE CHANNEL FOCA-RELATED"/>
    <property type="match status" value="1"/>
</dbReference>
<dbReference type="InterPro" id="IPR000292">
    <property type="entry name" value="For/NO2_transpt"/>
</dbReference>
<keyword evidence="5 11" id="KW-0812">Transmembrane</keyword>
<dbReference type="Pfam" id="PF01226">
    <property type="entry name" value="Form_Nir_trans"/>
    <property type="match status" value="1"/>
</dbReference>
<evidence type="ECO:0000256" key="6">
    <source>
        <dbReference type="ARBA" id="ARBA00022989"/>
    </source>
</evidence>
<feature type="transmembrane region" description="Helical" evidence="11">
    <location>
        <begin position="310"/>
        <end position="330"/>
    </location>
</feature>
<feature type="transmembrane region" description="Helical" evidence="11">
    <location>
        <begin position="279"/>
        <end position="298"/>
    </location>
</feature>
<evidence type="ECO:0000256" key="3">
    <source>
        <dbReference type="ARBA" id="ARBA00022475"/>
    </source>
</evidence>
<sequence>MTGRVYGPVFICLATTQVVKIKLITGEYKLYLPGLIVTFFSQFIMINTLWGEPFRFFSTHLINFKIYFSLDNQKVKLKLRKKQTPFSPANLARYDPYQILLHHALLVSTRRINKERVSVKADNPFDLLLPAAMAKVAEEAGVYKATKHPLKTFYLAITAGVFISIAFVFYITATTGTAAMPFGMTKLIGGICFSLGLILCVICGADLFTSTVLIVVAKASGRITWGQLTRNWLNVYVGNLIGALLFVILMWLSGEYMTANGGWGLNVLQTASHKVEHTFIEAVCLGILANLMVCLAVWMSYSGRSLVDKAFIMILPVAMFVASGFEHSIANMFMIPMGIVIRHFGSPEFWSAIHASPDQFSHLTVMNFIIDNLIPVTIGNIIGGGLLVGLTYWVIYLRGDDHR</sequence>
<dbReference type="InterPro" id="IPR023999">
    <property type="entry name" value="Formate_transptr_FocA"/>
</dbReference>
<dbReference type="PANTHER" id="PTHR30520">
    <property type="entry name" value="FORMATE TRANSPORTER-RELATED"/>
    <property type="match status" value="1"/>
</dbReference>
<evidence type="ECO:0000313" key="12">
    <source>
        <dbReference type="EMBL" id="CCJ82917.1"/>
    </source>
</evidence>
<comment type="catalytic activity">
    <reaction evidence="8">
        <text>formate(in) = formate(out)</text>
        <dbReference type="Rhea" id="RHEA:29679"/>
        <dbReference type="ChEBI" id="CHEBI:15740"/>
    </reaction>
</comment>
<evidence type="ECO:0000256" key="4">
    <source>
        <dbReference type="ARBA" id="ARBA00022519"/>
    </source>
</evidence>
<dbReference type="PROSITE" id="PS01006">
    <property type="entry name" value="FORMATE_NITRITE_TP_2"/>
    <property type="match status" value="1"/>
</dbReference>
<dbReference type="PROSITE" id="PS01005">
    <property type="entry name" value="FORMATE_NITRITE_TP_1"/>
    <property type="match status" value="1"/>
</dbReference>
<dbReference type="Proteomes" id="UP000009342">
    <property type="component" value="Unassembled WGS sequence"/>
</dbReference>
<reference evidence="13" key="1">
    <citation type="journal article" date="2012" name="PLoS ONE">
        <title>Comparative analysis of genome sequences covering the seven cronobacter species.</title>
        <authorList>
            <person name="Joseph S."/>
            <person name="Desai P."/>
            <person name="Ji Y."/>
            <person name="Cummings C.A."/>
            <person name="Shih R."/>
            <person name="Degoricija L."/>
            <person name="Rico A."/>
            <person name="Brzoska P."/>
            <person name="Hamby S.E."/>
            <person name="Masood N."/>
            <person name="Hariri S."/>
            <person name="Sonbol H."/>
            <person name="Chuzhanova N."/>
            <person name="McClelland M."/>
            <person name="Furtado M.R."/>
            <person name="Forsythe S.J."/>
        </authorList>
    </citation>
    <scope>NUCLEOTIDE SEQUENCE [LARGE SCALE GENOMIC DNA]</scope>
    <source>
        <strain evidence="13">1210</strain>
    </source>
</reference>
<dbReference type="NCBIfam" id="TIGR04060">
    <property type="entry name" value="formate_focA"/>
    <property type="match status" value="1"/>
</dbReference>
<evidence type="ECO:0000256" key="1">
    <source>
        <dbReference type="ARBA" id="ARBA00004429"/>
    </source>
</evidence>
<evidence type="ECO:0000256" key="10">
    <source>
        <dbReference type="NCBIfam" id="TIGR04060"/>
    </source>
</evidence>
<evidence type="ECO:0000256" key="5">
    <source>
        <dbReference type="ARBA" id="ARBA00022692"/>
    </source>
</evidence>
<dbReference type="InterPro" id="IPR024002">
    <property type="entry name" value="For/NO2_transpt_CS"/>
</dbReference>
<name>A0ABP1WBI2_9ENTR</name>
<keyword evidence="13" id="KW-1185">Reference proteome</keyword>
<comment type="similarity">
    <text evidence="9">Belongs to the FNT transporter (TC 1.A.16) family.</text>
</comment>
<evidence type="ECO:0000256" key="9">
    <source>
        <dbReference type="ARBA" id="ARBA00049660"/>
    </source>
</evidence>
<evidence type="ECO:0000313" key="13">
    <source>
        <dbReference type="Proteomes" id="UP000009342"/>
    </source>
</evidence>
<evidence type="ECO:0000256" key="8">
    <source>
        <dbReference type="ARBA" id="ARBA00035914"/>
    </source>
</evidence>
<accession>A0ABP1WBI2</accession>
<evidence type="ECO:0000256" key="7">
    <source>
        <dbReference type="ARBA" id="ARBA00023136"/>
    </source>
</evidence>
<keyword evidence="6 11" id="KW-1133">Transmembrane helix</keyword>
<comment type="caution">
    <text evidence="12">The sequence shown here is derived from an EMBL/GenBank/DDBJ whole genome shotgun (WGS) entry which is preliminary data.</text>
</comment>
<proteinExistence type="inferred from homology"/>
<dbReference type="NCBIfam" id="NF008069">
    <property type="entry name" value="PRK10805.1"/>
    <property type="match status" value="1"/>
</dbReference>
<keyword evidence="2" id="KW-0813">Transport</keyword>
<comment type="subcellular location">
    <subcellularLocation>
        <location evidence="1">Cell inner membrane</location>
        <topology evidence="1">Multi-pass membrane protein</topology>
    </subcellularLocation>
</comment>
<keyword evidence="3" id="KW-1003">Cell membrane</keyword>
<feature type="transmembrane region" description="Helical" evidence="11">
    <location>
        <begin position="193"/>
        <end position="216"/>
    </location>
</feature>
<dbReference type="NCBIfam" id="TIGR00790">
    <property type="entry name" value="fnt"/>
    <property type="match status" value="1"/>
</dbReference>
<evidence type="ECO:0000256" key="2">
    <source>
        <dbReference type="ARBA" id="ARBA00022448"/>
    </source>
</evidence>
<feature type="transmembrane region" description="Helical" evidence="11">
    <location>
        <begin position="30"/>
        <end position="50"/>
    </location>
</feature>
<dbReference type="EMBL" id="CAKZ01000173">
    <property type="protein sequence ID" value="CCJ82917.1"/>
    <property type="molecule type" value="Genomic_DNA"/>
</dbReference>
<feature type="transmembrane region" description="Helical" evidence="11">
    <location>
        <begin position="373"/>
        <end position="395"/>
    </location>
</feature>
<dbReference type="Gene3D" id="1.20.1080.10">
    <property type="entry name" value="Glycerol uptake facilitator protein"/>
    <property type="match status" value="1"/>
</dbReference>
<keyword evidence="4" id="KW-0997">Cell inner membrane</keyword>